<dbReference type="EMBL" id="CAADFX010000003">
    <property type="protein sequence ID" value="VFK50904.1"/>
    <property type="molecule type" value="Genomic_DNA"/>
</dbReference>
<organism evidence="1">
    <name type="scientific">Candidatus Kentrum sp. TUN</name>
    <dbReference type="NCBI Taxonomy" id="2126343"/>
    <lineage>
        <taxon>Bacteria</taxon>
        <taxon>Pseudomonadati</taxon>
        <taxon>Pseudomonadota</taxon>
        <taxon>Gammaproteobacteria</taxon>
        <taxon>Candidatus Kentrum</taxon>
    </lineage>
</organism>
<dbReference type="Pfam" id="PF06258">
    <property type="entry name" value="Mito_fiss_Elm1"/>
    <property type="match status" value="1"/>
</dbReference>
<evidence type="ECO:0008006" key="4">
    <source>
        <dbReference type="Google" id="ProtNLM"/>
    </source>
</evidence>
<sequence length="327" mass="36774">MTTGKSIVVWRFRDSKRGHESQTQGLLQALGRLLPIKSLDITVKPGFLYSPDTIFGRPFRSSSLPNPDLLIGAGHRTHLPLLAGARVRGGRTIVLMKPTLPIRWFDLCIIPAHDHVEPRSNVLTTQGVLNSMVRNLDRKSEKGLFLIGGPSRHYDWNENALFKQIDTIVARESEMIWIATTSRRTPESTAHRLISRKWKNLHPILCSDTPDSWLPEQLDEARVVWVTEDSVSMIYEALTTGAPTGILPIPRRVVSRLSLGVDRLVAEGLVTTFSAWCEEPSHKGTVLPYPANKFSSGEFSFGRSSTTEFNEATRCAQWIVDQWFVNH</sequence>
<accession>A0A450ZAS2</accession>
<name>A0A450ZAS2_9GAMM</name>
<protein>
    <recommendedName>
        <fullName evidence="4">Nucleoside-diphosphate sugar epimerase</fullName>
    </recommendedName>
</protein>
<evidence type="ECO:0000313" key="1">
    <source>
        <dbReference type="EMBL" id="VFK50904.1"/>
    </source>
</evidence>
<evidence type="ECO:0000313" key="3">
    <source>
        <dbReference type="EMBL" id="VFK52102.1"/>
    </source>
</evidence>
<reference evidence="1" key="1">
    <citation type="submission" date="2019-02" db="EMBL/GenBank/DDBJ databases">
        <authorList>
            <person name="Gruber-Vodicka R. H."/>
            <person name="Seah K. B. B."/>
        </authorList>
    </citation>
    <scope>NUCLEOTIDE SEQUENCE</scope>
    <source>
        <strain evidence="1">BECK_BY1</strain>
        <strain evidence="2">BECK_BY2</strain>
        <strain evidence="3">BECK_BY3</strain>
    </source>
</reference>
<dbReference type="EMBL" id="CAADFV010000007">
    <property type="protein sequence ID" value="VFK52052.1"/>
    <property type="molecule type" value="Genomic_DNA"/>
</dbReference>
<dbReference type="EMBL" id="CAADFY010000005">
    <property type="protein sequence ID" value="VFK52102.1"/>
    <property type="molecule type" value="Genomic_DNA"/>
</dbReference>
<evidence type="ECO:0000313" key="2">
    <source>
        <dbReference type="EMBL" id="VFK52052.1"/>
    </source>
</evidence>
<dbReference type="AlphaFoldDB" id="A0A450ZAS2"/>
<proteinExistence type="predicted"/>
<dbReference type="InterPro" id="IPR009367">
    <property type="entry name" value="Elm1-like"/>
</dbReference>
<gene>
    <name evidence="1" type="ORF">BECKTUN1418D_GA0071000_100315</name>
    <name evidence="2" type="ORF">BECKTUN1418E_GA0071001_10079</name>
    <name evidence="3" type="ORF">BECKTUN1418F_GA0071002_10058</name>
</gene>